<evidence type="ECO:0000256" key="1">
    <source>
        <dbReference type="ARBA" id="ARBA00022723"/>
    </source>
</evidence>
<dbReference type="InterPro" id="IPR038441">
    <property type="entry name" value="THAP_Znf_sf"/>
</dbReference>
<keyword evidence="1" id="KW-0479">Metal-binding</keyword>
<keyword evidence="3" id="KW-0862">Zinc</keyword>
<evidence type="ECO:0000256" key="4">
    <source>
        <dbReference type="ARBA" id="ARBA00023125"/>
    </source>
</evidence>
<dbReference type="SMART" id="SM00980">
    <property type="entry name" value="THAP"/>
    <property type="match status" value="1"/>
</dbReference>
<evidence type="ECO:0000313" key="8">
    <source>
        <dbReference type="Proteomes" id="UP000015102"/>
    </source>
</evidence>
<dbReference type="Pfam" id="PF05485">
    <property type="entry name" value="THAP"/>
    <property type="match status" value="1"/>
</dbReference>
<dbReference type="InterPro" id="IPR006612">
    <property type="entry name" value="THAP_Znf"/>
</dbReference>
<dbReference type="GO" id="GO:0008270">
    <property type="term" value="F:zinc ion binding"/>
    <property type="evidence" value="ECO:0007669"/>
    <property type="project" value="UniProtKB-KW"/>
</dbReference>
<evidence type="ECO:0000256" key="3">
    <source>
        <dbReference type="ARBA" id="ARBA00022833"/>
    </source>
</evidence>
<accession>T1H085</accession>
<keyword evidence="8" id="KW-1185">Reference proteome</keyword>
<reference evidence="8" key="1">
    <citation type="submission" date="2013-02" db="EMBL/GenBank/DDBJ databases">
        <authorList>
            <person name="Hughes D."/>
        </authorList>
    </citation>
    <scope>NUCLEOTIDE SEQUENCE</scope>
    <source>
        <strain>Durham</strain>
        <strain evidence="8">NC isolate 2 -- Noor lab</strain>
    </source>
</reference>
<name>T1H085_MEGSC</name>
<dbReference type="PROSITE" id="PS50950">
    <property type="entry name" value="ZF_THAP"/>
    <property type="match status" value="1"/>
</dbReference>
<dbReference type="EMBL" id="CAQQ02170552">
    <property type="status" value="NOT_ANNOTATED_CDS"/>
    <property type="molecule type" value="Genomic_DNA"/>
</dbReference>
<dbReference type="GO" id="GO:0003677">
    <property type="term" value="F:DNA binding"/>
    <property type="evidence" value="ECO:0007669"/>
    <property type="project" value="UniProtKB-UniRule"/>
</dbReference>
<protein>
    <recommendedName>
        <fullName evidence="6">THAP-type domain-containing protein</fullName>
    </recommendedName>
</protein>
<sequence>MRKCLLCRKTSIEVPLHAFPKNPAIREKWLQFCNVPEVTKSAVLCELHFKDGYRSAVSVPDCNLYNLHLLEGVTLKRKEKINDSYA</sequence>
<evidence type="ECO:0000259" key="6">
    <source>
        <dbReference type="PROSITE" id="PS50950"/>
    </source>
</evidence>
<dbReference type="HOGENOM" id="CLU_2500495_0_0_1"/>
<keyword evidence="4 5" id="KW-0238">DNA-binding</keyword>
<dbReference type="SMART" id="SM00692">
    <property type="entry name" value="DM3"/>
    <property type="match status" value="1"/>
</dbReference>
<dbReference type="SUPFAM" id="SSF57716">
    <property type="entry name" value="Glucocorticoid receptor-like (DNA-binding domain)"/>
    <property type="match status" value="1"/>
</dbReference>
<dbReference type="AlphaFoldDB" id="T1H085"/>
<feature type="domain" description="THAP-type" evidence="6">
    <location>
        <begin position="1"/>
        <end position="74"/>
    </location>
</feature>
<dbReference type="Proteomes" id="UP000015102">
    <property type="component" value="Unassembled WGS sequence"/>
</dbReference>
<evidence type="ECO:0000256" key="2">
    <source>
        <dbReference type="ARBA" id="ARBA00022771"/>
    </source>
</evidence>
<organism evidence="7 8">
    <name type="scientific">Megaselia scalaris</name>
    <name type="common">Humpbacked fly</name>
    <name type="synonym">Phora scalaris</name>
    <dbReference type="NCBI Taxonomy" id="36166"/>
    <lineage>
        <taxon>Eukaryota</taxon>
        <taxon>Metazoa</taxon>
        <taxon>Ecdysozoa</taxon>
        <taxon>Arthropoda</taxon>
        <taxon>Hexapoda</taxon>
        <taxon>Insecta</taxon>
        <taxon>Pterygota</taxon>
        <taxon>Neoptera</taxon>
        <taxon>Endopterygota</taxon>
        <taxon>Diptera</taxon>
        <taxon>Brachycera</taxon>
        <taxon>Muscomorpha</taxon>
        <taxon>Platypezoidea</taxon>
        <taxon>Phoridae</taxon>
        <taxon>Megaseliini</taxon>
        <taxon>Megaselia</taxon>
    </lineage>
</organism>
<evidence type="ECO:0000256" key="5">
    <source>
        <dbReference type="PROSITE-ProRule" id="PRU00309"/>
    </source>
</evidence>
<keyword evidence="2 5" id="KW-0863">Zinc-finger</keyword>
<dbReference type="Gene3D" id="6.20.210.20">
    <property type="entry name" value="THAP domain"/>
    <property type="match status" value="1"/>
</dbReference>
<proteinExistence type="predicted"/>
<reference evidence="7" key="2">
    <citation type="submission" date="2015-06" db="UniProtKB">
        <authorList>
            <consortium name="EnsemblMetazoa"/>
        </authorList>
    </citation>
    <scope>IDENTIFICATION</scope>
</reference>
<evidence type="ECO:0000313" key="7">
    <source>
        <dbReference type="EnsemblMetazoa" id="MESCA009558-PA"/>
    </source>
</evidence>
<dbReference type="EnsemblMetazoa" id="MESCA009558-RA">
    <property type="protein sequence ID" value="MESCA009558-PA"/>
    <property type="gene ID" value="MESCA009558"/>
</dbReference>